<reference evidence="2 3" key="1">
    <citation type="submission" date="2021-08" db="EMBL/GenBank/DDBJ databases">
        <authorList>
            <person name="Peeters C."/>
        </authorList>
    </citation>
    <scope>NUCLEOTIDE SEQUENCE [LARGE SCALE GENOMIC DNA]</scope>
    <source>
        <strain evidence="2 3">LMG 23994</strain>
    </source>
</reference>
<accession>A0ABN7XUC2</accession>
<proteinExistence type="predicted"/>
<evidence type="ECO:0000256" key="1">
    <source>
        <dbReference type="SAM" id="Coils"/>
    </source>
</evidence>
<dbReference type="PANTHER" id="PTHR24422">
    <property type="entry name" value="CHEMOTAXIS PROTEIN METHYLTRANSFERASE"/>
    <property type="match status" value="1"/>
</dbReference>
<dbReference type="Pfam" id="PF13596">
    <property type="entry name" value="PAS_10"/>
    <property type="match status" value="1"/>
</dbReference>
<feature type="coiled-coil region" evidence="1">
    <location>
        <begin position="43"/>
        <end position="130"/>
    </location>
</feature>
<gene>
    <name evidence="2" type="ORF">LMG23994_00423</name>
</gene>
<comment type="caution">
    <text evidence="2">The sequence shown here is derived from an EMBL/GenBank/DDBJ whole genome shotgun (WGS) entry which is preliminary data.</text>
</comment>
<dbReference type="InterPro" id="IPR050903">
    <property type="entry name" value="Bact_Chemotaxis_MeTrfase"/>
</dbReference>
<organism evidence="2 3">
    <name type="scientific">Cupriavidus pinatubonensis</name>
    <dbReference type="NCBI Taxonomy" id="248026"/>
    <lineage>
        <taxon>Bacteria</taxon>
        <taxon>Pseudomonadati</taxon>
        <taxon>Pseudomonadota</taxon>
        <taxon>Betaproteobacteria</taxon>
        <taxon>Burkholderiales</taxon>
        <taxon>Burkholderiaceae</taxon>
        <taxon>Cupriavidus</taxon>
    </lineage>
</organism>
<dbReference type="EMBL" id="CAJZAF010000002">
    <property type="protein sequence ID" value="CAG9164590.1"/>
    <property type="molecule type" value="Genomic_DNA"/>
</dbReference>
<keyword evidence="3" id="KW-1185">Reference proteome</keyword>
<sequence>MIARPVHDVEANADFVLILFDEVEDSMAEADAAAVRPQRDPMVSQLEGELQRTKEQLRATIEQSETSTEELKASNEELQAINEELRSATEELETSKEELQSINEELTTVNAELKSKVEETSKINDDLQNLITANDIGTIFVDRNIRIKRYTPRATDVFSIIPSDIGRSLLDITHRLEYD</sequence>
<keyword evidence="1" id="KW-0175">Coiled coil</keyword>
<name>A0ABN7XUC2_9BURK</name>
<protein>
    <submittedName>
        <fullName evidence="2">Uncharacterized protein</fullName>
    </submittedName>
</protein>
<dbReference type="Gene3D" id="1.20.5.1700">
    <property type="match status" value="1"/>
</dbReference>
<evidence type="ECO:0000313" key="3">
    <source>
        <dbReference type="Proteomes" id="UP000701702"/>
    </source>
</evidence>
<evidence type="ECO:0000313" key="2">
    <source>
        <dbReference type="EMBL" id="CAG9164590.1"/>
    </source>
</evidence>
<dbReference type="Proteomes" id="UP000701702">
    <property type="component" value="Unassembled WGS sequence"/>
</dbReference>